<evidence type="ECO:0008006" key="3">
    <source>
        <dbReference type="Google" id="ProtNLM"/>
    </source>
</evidence>
<dbReference type="RefSeq" id="WP_126127935.1">
    <property type="nucleotide sequence ID" value="NZ_CP034464.1"/>
</dbReference>
<reference evidence="1 2" key="1">
    <citation type="journal article" date="2011" name="Int. J. Syst. Evol. Microbiol.">
        <title>Description of Undibacterium oligocarboniphilum sp. nov., isolated from purified water, and Undibacterium pigrum strain CCUG 49012 as the type strain of Undibacterium parvum sp. nov., and emended descriptions of the genus Undibacterium and the species Undibacterium pigrum.</title>
        <authorList>
            <person name="Eder W."/>
            <person name="Wanner G."/>
            <person name="Ludwig W."/>
            <person name="Busse H.J."/>
            <person name="Ziemke-Kageler F."/>
            <person name="Lang E."/>
        </authorList>
    </citation>
    <scope>NUCLEOTIDE SEQUENCE [LARGE SCALE GENOMIC DNA]</scope>
    <source>
        <strain evidence="1 2">DSM 23061</strain>
    </source>
</reference>
<evidence type="ECO:0000313" key="2">
    <source>
        <dbReference type="Proteomes" id="UP000275663"/>
    </source>
</evidence>
<dbReference type="AlphaFoldDB" id="A0A3S9HKD7"/>
<dbReference type="Proteomes" id="UP000275663">
    <property type="component" value="Chromosome"/>
</dbReference>
<protein>
    <recommendedName>
        <fullName evidence="3">DUF4304 domain-containing protein</fullName>
    </recommendedName>
</protein>
<accession>A0A3S9HKD7</accession>
<evidence type="ECO:0000313" key="1">
    <source>
        <dbReference type="EMBL" id="AZP12555.1"/>
    </source>
</evidence>
<proteinExistence type="predicted"/>
<gene>
    <name evidence="1" type="ORF">EJN92_11385</name>
</gene>
<sequence length="182" mass="20666">MDDNTQPGSAAAVCFSSEYQAAKVIERSNAAKVLRRFAKLLESRGYSRRSTWFARERDHLIFFLHVHKFTFGPSFRLHAGVRVLNDPSENVCLNGICTDTALRFKGHLEYDTTDASWDNCALQMERYVVEVAEPWFNQMNVKTLLAAEQPLTIIGRESLRLALNGESHLSRVLFSRRSLGLA</sequence>
<keyword evidence="2" id="KW-1185">Reference proteome</keyword>
<dbReference type="KEGG" id="upv:EJN92_11385"/>
<organism evidence="1 2">
    <name type="scientific">Undibacterium parvum</name>
    <dbReference type="NCBI Taxonomy" id="401471"/>
    <lineage>
        <taxon>Bacteria</taxon>
        <taxon>Pseudomonadati</taxon>
        <taxon>Pseudomonadota</taxon>
        <taxon>Betaproteobacteria</taxon>
        <taxon>Burkholderiales</taxon>
        <taxon>Oxalobacteraceae</taxon>
        <taxon>Undibacterium</taxon>
    </lineage>
</organism>
<name>A0A3S9HKD7_9BURK</name>
<dbReference type="EMBL" id="CP034464">
    <property type="protein sequence ID" value="AZP12555.1"/>
    <property type="molecule type" value="Genomic_DNA"/>
</dbReference>